<dbReference type="PROSITE" id="PS51228">
    <property type="entry name" value="ACB_2"/>
    <property type="match status" value="1"/>
</dbReference>
<evidence type="ECO:0000256" key="2">
    <source>
        <dbReference type="ARBA" id="ARBA00023121"/>
    </source>
</evidence>
<gene>
    <name evidence="4" type="ORF">PENTCL1PPCAC_9206</name>
</gene>
<dbReference type="PANTHER" id="PTHR23310:SF62">
    <property type="entry name" value="ACYL-COA BINDING PROTEIN 1, ISOFORM A"/>
    <property type="match status" value="1"/>
</dbReference>
<reference evidence="4" key="1">
    <citation type="submission" date="2023-10" db="EMBL/GenBank/DDBJ databases">
        <title>Genome assembly of Pristionchus species.</title>
        <authorList>
            <person name="Yoshida K."/>
            <person name="Sommer R.J."/>
        </authorList>
    </citation>
    <scope>NUCLEOTIDE SEQUENCE</scope>
    <source>
        <strain evidence="4">RS0144</strain>
    </source>
</reference>
<dbReference type="Proteomes" id="UP001432027">
    <property type="component" value="Unassembled WGS sequence"/>
</dbReference>
<evidence type="ECO:0000313" key="5">
    <source>
        <dbReference type="Proteomes" id="UP001432027"/>
    </source>
</evidence>
<evidence type="ECO:0000259" key="3">
    <source>
        <dbReference type="PROSITE" id="PS51228"/>
    </source>
</evidence>
<dbReference type="PANTHER" id="PTHR23310">
    <property type="entry name" value="ACYL-COA-BINDING PROTEIN, ACBP"/>
    <property type="match status" value="1"/>
</dbReference>
<dbReference type="Pfam" id="PF00887">
    <property type="entry name" value="ACBP"/>
    <property type="match status" value="1"/>
</dbReference>
<name>A0AAV5SV31_9BILA</name>
<organism evidence="4 5">
    <name type="scientific">Pristionchus entomophagus</name>
    <dbReference type="NCBI Taxonomy" id="358040"/>
    <lineage>
        <taxon>Eukaryota</taxon>
        <taxon>Metazoa</taxon>
        <taxon>Ecdysozoa</taxon>
        <taxon>Nematoda</taxon>
        <taxon>Chromadorea</taxon>
        <taxon>Rhabditida</taxon>
        <taxon>Rhabditina</taxon>
        <taxon>Diplogasteromorpha</taxon>
        <taxon>Diplogasteroidea</taxon>
        <taxon>Neodiplogasteridae</taxon>
        <taxon>Pristionchus</taxon>
    </lineage>
</organism>
<feature type="domain" description="ACB" evidence="3">
    <location>
        <begin position="1"/>
        <end position="85"/>
    </location>
</feature>
<dbReference type="GO" id="GO:0000062">
    <property type="term" value="F:fatty-acyl-CoA binding"/>
    <property type="evidence" value="ECO:0007669"/>
    <property type="project" value="InterPro"/>
</dbReference>
<keyword evidence="5" id="KW-1185">Reference proteome</keyword>
<dbReference type="EMBL" id="BTSX01000002">
    <property type="protein sequence ID" value="GMS87031.1"/>
    <property type="molecule type" value="Genomic_DNA"/>
</dbReference>
<comment type="similarity">
    <text evidence="1">Belongs to the ACBP family.</text>
</comment>
<dbReference type="InterPro" id="IPR014352">
    <property type="entry name" value="FERM/acyl-CoA-bd_prot_sf"/>
</dbReference>
<keyword evidence="2" id="KW-0446">Lipid-binding</keyword>
<dbReference type="InterPro" id="IPR000582">
    <property type="entry name" value="Acyl-CoA-binding_protein"/>
</dbReference>
<dbReference type="Gene3D" id="1.20.80.10">
    <property type="match status" value="1"/>
</dbReference>
<dbReference type="SUPFAM" id="SSF47027">
    <property type="entry name" value="Acyl-CoA binding protein"/>
    <property type="match status" value="1"/>
</dbReference>
<dbReference type="InterPro" id="IPR035984">
    <property type="entry name" value="Acyl-CoA-binding_sf"/>
</dbReference>
<evidence type="ECO:0000256" key="1">
    <source>
        <dbReference type="ARBA" id="ARBA00005567"/>
    </source>
</evidence>
<sequence>SEDMSFEDACEKVKGITNISNEELLEVYALYKQAVVGDCDIPAPEETDEKGHAKWTAWDGKRGMSSDDAKTSYVALVDILAQMAE</sequence>
<proteinExistence type="inferred from homology"/>
<dbReference type="GO" id="GO:0006631">
    <property type="term" value="P:fatty acid metabolic process"/>
    <property type="evidence" value="ECO:0007669"/>
    <property type="project" value="TreeGrafter"/>
</dbReference>
<dbReference type="PRINTS" id="PR00689">
    <property type="entry name" value="ACOABINDINGP"/>
</dbReference>
<accession>A0AAV5SV31</accession>
<comment type="caution">
    <text evidence="4">The sequence shown here is derived from an EMBL/GenBank/DDBJ whole genome shotgun (WGS) entry which is preliminary data.</text>
</comment>
<dbReference type="AlphaFoldDB" id="A0AAV5SV31"/>
<feature type="non-terminal residue" evidence="4">
    <location>
        <position position="1"/>
    </location>
</feature>
<evidence type="ECO:0000313" key="4">
    <source>
        <dbReference type="EMBL" id="GMS87031.1"/>
    </source>
</evidence>
<protein>
    <recommendedName>
        <fullName evidence="3">ACB domain-containing protein</fullName>
    </recommendedName>
</protein>